<protein>
    <submittedName>
        <fullName evidence="2">Uncharacterized protein</fullName>
    </submittedName>
</protein>
<dbReference type="Proteomes" id="UP000176216">
    <property type="component" value="Unassembled WGS sequence"/>
</dbReference>
<dbReference type="EMBL" id="MHMJ01000052">
    <property type="protein sequence ID" value="OGZ24358.1"/>
    <property type="molecule type" value="Genomic_DNA"/>
</dbReference>
<keyword evidence="1" id="KW-1133">Transmembrane helix</keyword>
<keyword evidence="1" id="KW-0812">Transmembrane</keyword>
<comment type="caution">
    <text evidence="2">The sequence shown here is derived from an EMBL/GenBank/DDBJ whole genome shotgun (WGS) entry which is preliminary data.</text>
</comment>
<accession>A0A1G2EGK9</accession>
<dbReference type="AlphaFoldDB" id="A0A1G2EGK9"/>
<sequence>MLKIFAASTISGISMVLLEFFAGNFFHIYIEVVCLSDRHTSNLCIYRIYTITITLNFKAK</sequence>
<gene>
    <name evidence="2" type="ORF">A2W71_00090</name>
</gene>
<reference evidence="2 3" key="1">
    <citation type="journal article" date="2016" name="Nat. Commun.">
        <title>Thousands of microbial genomes shed light on interconnected biogeochemical processes in an aquifer system.</title>
        <authorList>
            <person name="Anantharaman K."/>
            <person name="Brown C.T."/>
            <person name="Hug L.A."/>
            <person name="Sharon I."/>
            <person name="Castelle C.J."/>
            <person name="Probst A.J."/>
            <person name="Thomas B.C."/>
            <person name="Singh A."/>
            <person name="Wilkins M.J."/>
            <person name="Karaoz U."/>
            <person name="Brodie E.L."/>
            <person name="Williams K.H."/>
            <person name="Hubbard S.S."/>
            <person name="Banfield J.F."/>
        </authorList>
    </citation>
    <scope>NUCLEOTIDE SEQUENCE [LARGE SCALE GENOMIC DNA]</scope>
</reference>
<organism evidence="2 3">
    <name type="scientific">Candidatus Nealsonbacteria bacterium RIFCSPLOWO2_02_39_8</name>
    <dbReference type="NCBI Taxonomy" id="1801674"/>
    <lineage>
        <taxon>Bacteria</taxon>
        <taxon>Candidatus Nealsoniibacteriota</taxon>
    </lineage>
</organism>
<evidence type="ECO:0000313" key="2">
    <source>
        <dbReference type="EMBL" id="OGZ24358.1"/>
    </source>
</evidence>
<proteinExistence type="predicted"/>
<feature type="transmembrane region" description="Helical" evidence="1">
    <location>
        <begin position="12"/>
        <end position="30"/>
    </location>
</feature>
<evidence type="ECO:0000256" key="1">
    <source>
        <dbReference type="SAM" id="Phobius"/>
    </source>
</evidence>
<name>A0A1G2EGK9_9BACT</name>
<keyword evidence="1" id="KW-0472">Membrane</keyword>
<evidence type="ECO:0000313" key="3">
    <source>
        <dbReference type="Proteomes" id="UP000176216"/>
    </source>
</evidence>